<evidence type="ECO:0000256" key="5">
    <source>
        <dbReference type="ARBA" id="ARBA00022989"/>
    </source>
</evidence>
<dbReference type="Proteomes" id="UP001529369">
    <property type="component" value="Unassembled WGS sequence"/>
</dbReference>
<keyword evidence="11" id="KW-1185">Reference proteome</keyword>
<feature type="transmembrane region" description="Helical" evidence="8">
    <location>
        <begin position="275"/>
        <end position="300"/>
    </location>
</feature>
<feature type="transmembrane region" description="Helical" evidence="8">
    <location>
        <begin position="381"/>
        <end position="400"/>
    </location>
</feature>
<proteinExistence type="inferred from homology"/>
<comment type="caution">
    <text evidence="10">The sequence shown here is derived from an EMBL/GenBank/DDBJ whole genome shotgun (WGS) entry which is preliminary data.</text>
</comment>
<evidence type="ECO:0000256" key="3">
    <source>
        <dbReference type="ARBA" id="ARBA00022475"/>
    </source>
</evidence>
<dbReference type="InterPro" id="IPR003918">
    <property type="entry name" value="NADH_UbQ_OxRdtase"/>
</dbReference>
<protein>
    <submittedName>
        <fullName evidence="10">Proton-conducting transporter membrane subunit</fullName>
    </submittedName>
</protein>
<evidence type="ECO:0000256" key="6">
    <source>
        <dbReference type="ARBA" id="ARBA00023136"/>
    </source>
</evidence>
<dbReference type="PANTHER" id="PTHR42703:SF1">
    <property type="entry name" value="NA(+)_H(+) ANTIPORTER SUBUNIT D1"/>
    <property type="match status" value="1"/>
</dbReference>
<dbReference type="InterPro" id="IPR001750">
    <property type="entry name" value="ND/Mrp_TM"/>
</dbReference>
<reference evidence="11" key="1">
    <citation type="journal article" date="2019" name="Int. J. Syst. Evol. Microbiol.">
        <title>The Global Catalogue of Microorganisms (GCM) 10K type strain sequencing project: providing services to taxonomists for standard genome sequencing and annotation.</title>
        <authorList>
            <consortium name="The Broad Institute Genomics Platform"/>
            <consortium name="The Broad Institute Genome Sequencing Center for Infectious Disease"/>
            <person name="Wu L."/>
            <person name="Ma J."/>
        </authorList>
    </citation>
    <scope>NUCLEOTIDE SEQUENCE [LARGE SCALE GENOMIC DNA]</scope>
    <source>
        <strain evidence="11">CECT 7131</strain>
    </source>
</reference>
<feature type="transmembrane region" description="Helical" evidence="8">
    <location>
        <begin position="249"/>
        <end position="269"/>
    </location>
</feature>
<sequence length="503" mass="50374">MSPATPGGSLLVLALILPVAAMLVAFVLGGRAAERLALAALGLGALLAMLVAAAVYRAGAPLAYAVGGWAPPLGLALRADGVTAAMLLTAALVLLAVALFGRTGHATPPGLAEARAPFAFWCFLLALSAALAAAFLGGDLFNLFVALEMLTFAALALACLEGKPSQFRSELRYLLFALIGSVLYLLGTVLLYGGYGTLDIALLAGRARADAPTLLAAALMTAGLAAKMALFPLHLWLPPAHAGAPPAASAVLSGLVVKASFVLLLRLWFWVMPPLAAAAAAPLLAALGAAAILAGSLVALRQARLKLLVAYSTVAQIGYLFLMFPLALAGDAEVAARAWLGGILQASSHAFAKAAMFLAAGLIAGALGHDRIAALGGAGRAVPVCVVAFGLAGLSLMGIPPSGGFTAKWLLLTSAVATGQWWWALVIVGGGVLTGGYVYRVLAGSLTAPPVTDAPIGDAPLPAAASRGPQLVALALALVSVGLGLLPLASFGLVQVGRLGAAP</sequence>
<evidence type="ECO:0000259" key="9">
    <source>
        <dbReference type="Pfam" id="PF00361"/>
    </source>
</evidence>
<feature type="transmembrane region" description="Helical" evidence="8">
    <location>
        <begin position="350"/>
        <end position="369"/>
    </location>
</feature>
<evidence type="ECO:0000256" key="7">
    <source>
        <dbReference type="RuleBase" id="RU000320"/>
    </source>
</evidence>
<feature type="transmembrane region" description="Helical" evidence="8">
    <location>
        <begin position="6"/>
        <end position="29"/>
    </location>
</feature>
<accession>A0ABT8AGU9</accession>
<feature type="transmembrane region" description="Helical" evidence="8">
    <location>
        <begin position="420"/>
        <end position="439"/>
    </location>
</feature>
<feature type="transmembrane region" description="Helical" evidence="8">
    <location>
        <begin position="215"/>
        <end position="237"/>
    </location>
</feature>
<feature type="domain" description="NADH:quinone oxidoreductase/Mrp antiporter transmembrane" evidence="9">
    <location>
        <begin position="138"/>
        <end position="434"/>
    </location>
</feature>
<feature type="transmembrane region" description="Helical" evidence="8">
    <location>
        <begin position="143"/>
        <end position="161"/>
    </location>
</feature>
<keyword evidence="3" id="KW-1003">Cell membrane</keyword>
<evidence type="ECO:0000256" key="4">
    <source>
        <dbReference type="ARBA" id="ARBA00022692"/>
    </source>
</evidence>
<gene>
    <name evidence="10" type="ORF">QWZ14_31770</name>
</gene>
<evidence type="ECO:0000313" key="10">
    <source>
        <dbReference type="EMBL" id="MDN3568980.1"/>
    </source>
</evidence>
<dbReference type="Pfam" id="PF00361">
    <property type="entry name" value="Proton_antipo_M"/>
    <property type="match status" value="1"/>
</dbReference>
<evidence type="ECO:0000256" key="2">
    <source>
        <dbReference type="ARBA" id="ARBA00005346"/>
    </source>
</evidence>
<comment type="similarity">
    <text evidence="2">Belongs to the CPA3 antiporters (TC 2.A.63) subunit D family.</text>
</comment>
<organism evidence="10 11">
    <name type="scientific">Paeniroseomonas aquatica</name>
    <dbReference type="NCBI Taxonomy" id="373043"/>
    <lineage>
        <taxon>Bacteria</taxon>
        <taxon>Pseudomonadati</taxon>
        <taxon>Pseudomonadota</taxon>
        <taxon>Alphaproteobacteria</taxon>
        <taxon>Acetobacterales</taxon>
        <taxon>Acetobacteraceae</taxon>
        <taxon>Paeniroseomonas</taxon>
    </lineage>
</organism>
<dbReference type="InterPro" id="IPR050586">
    <property type="entry name" value="CPA3_Na-H_Antiporter_D"/>
</dbReference>
<feature type="transmembrane region" description="Helical" evidence="8">
    <location>
        <begin position="173"/>
        <end position="195"/>
    </location>
</feature>
<feature type="transmembrane region" description="Helical" evidence="8">
    <location>
        <begin position="76"/>
        <end position="97"/>
    </location>
</feature>
<dbReference type="PRINTS" id="PR01437">
    <property type="entry name" value="NUOXDRDTASE4"/>
</dbReference>
<keyword evidence="4 7" id="KW-0812">Transmembrane</keyword>
<feature type="transmembrane region" description="Helical" evidence="8">
    <location>
        <begin position="36"/>
        <end position="56"/>
    </location>
</feature>
<feature type="transmembrane region" description="Helical" evidence="8">
    <location>
        <begin position="471"/>
        <end position="494"/>
    </location>
</feature>
<evidence type="ECO:0000256" key="1">
    <source>
        <dbReference type="ARBA" id="ARBA00004651"/>
    </source>
</evidence>
<evidence type="ECO:0000256" key="8">
    <source>
        <dbReference type="SAM" id="Phobius"/>
    </source>
</evidence>
<dbReference type="EMBL" id="JAUFPN010000313">
    <property type="protein sequence ID" value="MDN3568980.1"/>
    <property type="molecule type" value="Genomic_DNA"/>
</dbReference>
<feature type="transmembrane region" description="Helical" evidence="8">
    <location>
        <begin position="307"/>
        <end position="330"/>
    </location>
</feature>
<evidence type="ECO:0000313" key="11">
    <source>
        <dbReference type="Proteomes" id="UP001529369"/>
    </source>
</evidence>
<keyword evidence="5 8" id="KW-1133">Transmembrane helix</keyword>
<name>A0ABT8AGU9_9PROT</name>
<dbReference type="PANTHER" id="PTHR42703">
    <property type="entry name" value="NADH DEHYDROGENASE"/>
    <property type="match status" value="1"/>
</dbReference>
<feature type="transmembrane region" description="Helical" evidence="8">
    <location>
        <begin position="118"/>
        <end position="137"/>
    </location>
</feature>
<keyword evidence="6 8" id="KW-0472">Membrane</keyword>
<dbReference type="RefSeq" id="WP_290321101.1">
    <property type="nucleotide sequence ID" value="NZ_JAUFPN010000313.1"/>
</dbReference>
<comment type="subcellular location">
    <subcellularLocation>
        <location evidence="1">Cell membrane</location>
        <topology evidence="1">Multi-pass membrane protein</topology>
    </subcellularLocation>
    <subcellularLocation>
        <location evidence="7">Membrane</location>
        <topology evidence="7">Multi-pass membrane protein</topology>
    </subcellularLocation>
</comment>